<dbReference type="EMBL" id="CP012542">
    <property type="protein sequence ID" value="QCD44801.1"/>
    <property type="molecule type" value="Genomic_DNA"/>
</dbReference>
<proteinExistence type="predicted"/>
<name>A0A6G5QGM6_9BACT</name>
<dbReference type="RefSeq" id="WP_169752832.1">
    <property type="nucleotide sequence ID" value="NZ_CP012542.1"/>
</dbReference>
<evidence type="ECO:0000313" key="2">
    <source>
        <dbReference type="Proteomes" id="UP000503264"/>
    </source>
</evidence>
<keyword evidence="2" id="KW-1185">Reference proteome</keyword>
<dbReference type="AlphaFoldDB" id="A0A6G5QGM6"/>
<evidence type="ECO:0008006" key="3">
    <source>
        <dbReference type="Google" id="ProtNLM"/>
    </source>
</evidence>
<reference evidence="1 2" key="1">
    <citation type="submission" date="2016-07" db="EMBL/GenBank/DDBJ databases">
        <title>Comparative genomics of the Campylobacter concisus group.</title>
        <authorList>
            <person name="Miller W.G."/>
            <person name="Yee E."/>
            <person name="Chapman M.H."/>
            <person name="Huynh S."/>
            <person name="Bono J.L."/>
            <person name="On S.L.W."/>
            <person name="StLeger J."/>
            <person name="Foster G."/>
            <person name="Parker C.T."/>
        </authorList>
    </citation>
    <scope>NUCLEOTIDE SEQUENCE [LARGE SCALE GENOMIC DNA]</scope>
    <source>
        <strain evidence="1 2">CCUG 21559</strain>
    </source>
</reference>
<dbReference type="InterPro" id="IPR035911">
    <property type="entry name" value="MurE/MurF_N"/>
</dbReference>
<accession>A0A6G5QGM6</accession>
<evidence type="ECO:0000313" key="1">
    <source>
        <dbReference type="EMBL" id="QCD44801.1"/>
    </source>
</evidence>
<dbReference type="SUPFAM" id="SSF63418">
    <property type="entry name" value="MurE/MurF N-terminal domain"/>
    <property type="match status" value="1"/>
</dbReference>
<protein>
    <recommendedName>
        <fullName evidence="3">Ferrochelatase</fullName>
    </recommendedName>
</protein>
<gene>
    <name evidence="1" type="ORF">CMUC_1018</name>
</gene>
<organism evidence="1 2">
    <name type="scientific">Campylobacter mucosalis CCUG 21559</name>
    <dbReference type="NCBI Taxonomy" id="1032067"/>
    <lineage>
        <taxon>Bacteria</taxon>
        <taxon>Pseudomonadati</taxon>
        <taxon>Campylobacterota</taxon>
        <taxon>Epsilonproteobacteria</taxon>
        <taxon>Campylobacterales</taxon>
        <taxon>Campylobacteraceae</taxon>
        <taxon>Campylobacter</taxon>
    </lineage>
</organism>
<sequence length="328" mass="37985">MLIIDLVRLLKGELANRPAISQIYGFSFEAKRIKQGFAFIATQADEDEIATAIKNGAYAIVYDEQVSIIDTEIAYIKVENLRSSLFRLMRYLASQKNIRFFYVNPMQMAMLERLNLGKNATLMSENIDELFDKILRANSNECFFGSHTRTLERISPFYDQVFSDTKITPINPSSIFFSSFICDEIFYQNLNIPRVFLPAFCGLLKFLNKNEISFRVNETKNLGHFEPIFIDKNFRPANFGSSFRAIITESDEELFYVESAFLQKNFSADEIIFCLPKDTNIKLENAFYFENLNELKELKNFRYALVLTHKSELLSILNEGEKDLGLFD</sequence>
<dbReference type="Gene3D" id="3.40.1390.10">
    <property type="entry name" value="MurE/MurF, N-terminal domain"/>
    <property type="match status" value="1"/>
</dbReference>
<dbReference type="Proteomes" id="UP000503264">
    <property type="component" value="Chromosome"/>
</dbReference>